<protein>
    <submittedName>
        <fullName evidence="1">Uncharacterized protein</fullName>
    </submittedName>
</protein>
<name>A0A0F8XMY9_9ZZZZ</name>
<reference evidence="1" key="1">
    <citation type="journal article" date="2015" name="Nature">
        <title>Complex archaea that bridge the gap between prokaryotes and eukaryotes.</title>
        <authorList>
            <person name="Spang A."/>
            <person name="Saw J.H."/>
            <person name="Jorgensen S.L."/>
            <person name="Zaremba-Niedzwiedzka K."/>
            <person name="Martijn J."/>
            <person name="Lind A.E."/>
            <person name="van Eijk R."/>
            <person name="Schleper C."/>
            <person name="Guy L."/>
            <person name="Ettema T.J."/>
        </authorList>
    </citation>
    <scope>NUCLEOTIDE SEQUENCE</scope>
</reference>
<comment type="caution">
    <text evidence="1">The sequence shown here is derived from an EMBL/GenBank/DDBJ whole genome shotgun (WGS) entry which is preliminary data.</text>
</comment>
<accession>A0A0F8XMY9</accession>
<evidence type="ECO:0000313" key="1">
    <source>
        <dbReference type="EMBL" id="KKK62530.1"/>
    </source>
</evidence>
<sequence>MRVKKIPKTSRLYQRYAKSNKTLYHATGKDKLGYKVNIVGTLDFIKKYEEG</sequence>
<proteinExistence type="predicted"/>
<dbReference type="AlphaFoldDB" id="A0A0F8XMY9"/>
<organism evidence="1">
    <name type="scientific">marine sediment metagenome</name>
    <dbReference type="NCBI Taxonomy" id="412755"/>
    <lineage>
        <taxon>unclassified sequences</taxon>
        <taxon>metagenomes</taxon>
        <taxon>ecological metagenomes</taxon>
    </lineage>
</organism>
<dbReference type="EMBL" id="LAZR01061950">
    <property type="protein sequence ID" value="KKK62530.1"/>
    <property type="molecule type" value="Genomic_DNA"/>
</dbReference>
<gene>
    <name evidence="1" type="ORF">LCGC14_3003450</name>
</gene>